<sequence length="120" mass="14178">KYTQTTKSGSQRNLKMCLVEKKRAFLQKDHERVRVLEKDFQRKAILAKRKQTQNVEHQLTSGNAWKAWQGLNIMMGRDHETPQVNYNDSISLAEQLERCPLQRRSPSFHLPPLSLFFSFY</sequence>
<reference evidence="1" key="2">
    <citation type="submission" date="2016-06" db="EMBL/GenBank/DDBJ databases">
        <title>The genome of a short-lived fish provides insights into sex chromosome evolution and the genetic control of aging.</title>
        <authorList>
            <person name="Reichwald K."/>
            <person name="Felder M."/>
            <person name="Petzold A."/>
            <person name="Koch P."/>
            <person name="Groth M."/>
            <person name="Platzer M."/>
        </authorList>
    </citation>
    <scope>NUCLEOTIDE SEQUENCE</scope>
    <source>
        <tissue evidence="1">Brain</tissue>
    </source>
</reference>
<dbReference type="AlphaFoldDB" id="A0A1A8RI04"/>
<gene>
    <name evidence="1" type="primary">CR392001.1</name>
</gene>
<dbReference type="EMBL" id="HAEH01016660">
    <property type="protein sequence ID" value="SBS04899.1"/>
    <property type="molecule type" value="Transcribed_RNA"/>
</dbReference>
<protein>
    <submittedName>
        <fullName evidence="1">Uncharacterized protein</fullName>
    </submittedName>
</protein>
<reference evidence="1" key="1">
    <citation type="submission" date="2016-05" db="EMBL/GenBank/DDBJ databases">
        <authorList>
            <person name="Lavstsen T."/>
            <person name="Jespersen J.S."/>
        </authorList>
    </citation>
    <scope>NUCLEOTIDE SEQUENCE</scope>
    <source>
        <tissue evidence="1">Brain</tissue>
    </source>
</reference>
<name>A0A1A8RI04_9TELE</name>
<feature type="non-terminal residue" evidence="1">
    <location>
        <position position="120"/>
    </location>
</feature>
<evidence type="ECO:0000313" key="1">
    <source>
        <dbReference type="EMBL" id="SBS04899.1"/>
    </source>
</evidence>
<feature type="non-terminal residue" evidence="1">
    <location>
        <position position="1"/>
    </location>
</feature>
<accession>A0A1A8RI04</accession>
<organism evidence="1">
    <name type="scientific">Nothobranchius rachovii</name>
    <name type="common">bluefin notho</name>
    <dbReference type="NCBI Taxonomy" id="451742"/>
    <lineage>
        <taxon>Eukaryota</taxon>
        <taxon>Metazoa</taxon>
        <taxon>Chordata</taxon>
        <taxon>Craniata</taxon>
        <taxon>Vertebrata</taxon>
        <taxon>Euteleostomi</taxon>
        <taxon>Actinopterygii</taxon>
        <taxon>Neopterygii</taxon>
        <taxon>Teleostei</taxon>
        <taxon>Neoteleostei</taxon>
        <taxon>Acanthomorphata</taxon>
        <taxon>Ovalentaria</taxon>
        <taxon>Atherinomorphae</taxon>
        <taxon>Cyprinodontiformes</taxon>
        <taxon>Nothobranchiidae</taxon>
        <taxon>Nothobranchius</taxon>
    </lineage>
</organism>
<proteinExistence type="predicted"/>